<evidence type="ECO:0000313" key="12">
    <source>
        <dbReference type="EMBL" id="PQJ64433.1"/>
    </source>
</evidence>
<dbReference type="SUPFAM" id="SSF63411">
    <property type="entry name" value="LuxS/MPP-like metallohydrolase"/>
    <property type="match status" value="3"/>
</dbReference>
<evidence type="ECO:0000256" key="6">
    <source>
        <dbReference type="ARBA" id="ARBA00022833"/>
    </source>
</evidence>
<feature type="domain" description="Peptidase M16 C-terminal" evidence="11">
    <location>
        <begin position="673"/>
        <end position="854"/>
    </location>
</feature>
<evidence type="ECO:0000256" key="4">
    <source>
        <dbReference type="ARBA" id="ARBA00022723"/>
    </source>
</evidence>
<gene>
    <name evidence="12" type="ORF">BTO10_06520</name>
</gene>
<dbReference type="Pfam" id="PF00675">
    <property type="entry name" value="Peptidase_M16"/>
    <property type="match status" value="1"/>
</dbReference>
<organism evidence="12 13">
    <name type="scientific">Vibrio chagasii</name>
    <dbReference type="NCBI Taxonomy" id="170679"/>
    <lineage>
        <taxon>Bacteria</taxon>
        <taxon>Pseudomonadati</taxon>
        <taxon>Pseudomonadota</taxon>
        <taxon>Gammaproteobacteria</taxon>
        <taxon>Vibrionales</taxon>
        <taxon>Vibrionaceae</taxon>
        <taxon>Vibrio</taxon>
    </lineage>
</organism>
<dbReference type="GO" id="GO:0004222">
    <property type="term" value="F:metalloendopeptidase activity"/>
    <property type="evidence" value="ECO:0007669"/>
    <property type="project" value="InterPro"/>
</dbReference>
<keyword evidence="7" id="KW-0482">Metalloprotease</keyword>
<dbReference type="PROSITE" id="PS51257">
    <property type="entry name" value="PROKAR_LIPOPROTEIN"/>
    <property type="match status" value="1"/>
</dbReference>
<keyword evidence="6" id="KW-0862">Zinc</keyword>
<evidence type="ECO:0000256" key="3">
    <source>
        <dbReference type="ARBA" id="ARBA00022670"/>
    </source>
</evidence>
<feature type="domain" description="Peptidase M16 C-terminal" evidence="11">
    <location>
        <begin position="203"/>
        <end position="372"/>
    </location>
</feature>
<dbReference type="PROSITE" id="PS00143">
    <property type="entry name" value="INSULINASE"/>
    <property type="match status" value="1"/>
</dbReference>
<proteinExistence type="inferred from homology"/>
<accession>A0A2S7VQL7</accession>
<dbReference type="InterPro" id="IPR011249">
    <property type="entry name" value="Metalloenz_LuxS/M16"/>
</dbReference>
<dbReference type="InterPro" id="IPR007863">
    <property type="entry name" value="Peptidase_M16_C"/>
</dbReference>
<feature type="chain" id="PRO_5015498780" evidence="9">
    <location>
        <begin position="24"/>
        <end position="925"/>
    </location>
</feature>
<sequence length="925" mass="103027">MKTYYLATAICFALVGCSSTSKTNETLIQPDPAWTSAQLDNGFTYHVYPDHEASVSVRLVVHAGSIQETPQQEGYAHFVEHMAFNGSKNFSQNDVIRLFEEAGSSFGADINAYTSYEDTVYELDLPDNLQLEQALTWMRDVGDGLDLSSSEVEKEKGVILGEFRMARLDDKSFPEKYVDYLFEGSPYESQDALGTKASVMAATSEGLTDFYQTWYQPQIVELVVSGDVDLKTLIPLIEEKFSSWERGKTSKPQKQNTTSFNEGDYIEYAGREAPSISLTFNRGLNTVETHAQQHQRWLDETTQILIQQRLEADFNDAALPTQWITSDNIRLGALLYSSTSVGFPAGSRDAVQKALVSTLTSLRDYGVSEGEIASELHYYQDSLDDIEHDWDKRDSVDHVNDKVNALLSGDIVQSQKDYQASMEAFLANLSLEAINKNIKEVLSSDYFLIVGMDDNEDRTAVLASLDGLKASYSQQGTQTFVTATASAFASPAVPGEVELVEQMYADPNIQKWTLSNGIDMWYLRDSYAKDDVGIMYVSLGGKAALEPDLYAAANVTLPVIARSGAGDFTGSELKAYFDREGILVDSFISSTRHGIEFNIEKDGMSDAFAALYTFMVSPKVNSDQLEAVKQELVQDKESFLSTPVGQFEQAINQNIYRSGSRHLFVNKERVKAVSVEDVRAVHQQLFGQLRHNQLVVVGDIDPSELKPLVRKYLASIPLQAGTVPDFKVEYKQPAKPRIDVAINNVNSAEYILRVIPEPTTIESGGWTAKDVFMEDLLQRLVASRLDSYVREELSLDYSPYAYTASNDGEPIHEWVIGAMIAPENVDTVEMAIDRVISGLLQGISEDELHSIVKQFEADFAPLEASSIDQAWFVSRYLLYGYGVEALADVDRVVKSISVEDMNTLLHHLFGENSRKVKNIMRPKAS</sequence>
<dbReference type="PANTHER" id="PTHR43690">
    <property type="entry name" value="NARDILYSIN"/>
    <property type="match status" value="1"/>
</dbReference>
<keyword evidence="13" id="KW-1185">Reference proteome</keyword>
<evidence type="ECO:0000313" key="13">
    <source>
        <dbReference type="Proteomes" id="UP000238707"/>
    </source>
</evidence>
<dbReference type="Gene3D" id="3.30.830.10">
    <property type="entry name" value="Metalloenzyme, LuxS/M16 peptidase-like"/>
    <property type="match status" value="4"/>
</dbReference>
<feature type="domain" description="Peptidase M16 N-terminal" evidence="10">
    <location>
        <begin position="52"/>
        <end position="167"/>
    </location>
</feature>
<comment type="caution">
    <text evidence="12">The sequence shown here is derived from an EMBL/GenBank/DDBJ whole genome shotgun (WGS) entry which is preliminary data.</text>
</comment>
<dbReference type="GO" id="GO:0006508">
    <property type="term" value="P:proteolysis"/>
    <property type="evidence" value="ECO:0007669"/>
    <property type="project" value="UniProtKB-KW"/>
</dbReference>
<evidence type="ECO:0000259" key="11">
    <source>
        <dbReference type="Pfam" id="PF05193"/>
    </source>
</evidence>
<comment type="cofactor">
    <cofactor evidence="1">
        <name>Zn(2+)</name>
        <dbReference type="ChEBI" id="CHEBI:29105"/>
    </cofactor>
</comment>
<evidence type="ECO:0000256" key="7">
    <source>
        <dbReference type="ARBA" id="ARBA00023049"/>
    </source>
</evidence>
<evidence type="ECO:0000256" key="8">
    <source>
        <dbReference type="RuleBase" id="RU004447"/>
    </source>
</evidence>
<dbReference type="AlphaFoldDB" id="A0A2S7VQL7"/>
<evidence type="ECO:0000256" key="1">
    <source>
        <dbReference type="ARBA" id="ARBA00001947"/>
    </source>
</evidence>
<evidence type="ECO:0000256" key="9">
    <source>
        <dbReference type="SAM" id="SignalP"/>
    </source>
</evidence>
<keyword evidence="3" id="KW-0645">Protease</keyword>
<dbReference type="InterPro" id="IPR011765">
    <property type="entry name" value="Pept_M16_N"/>
</dbReference>
<keyword evidence="4" id="KW-0479">Metal-binding</keyword>
<comment type="similarity">
    <text evidence="2 8">Belongs to the peptidase M16 family.</text>
</comment>
<dbReference type="Pfam" id="PF05193">
    <property type="entry name" value="Peptidase_M16_C"/>
    <property type="match status" value="2"/>
</dbReference>
<dbReference type="GO" id="GO:0046872">
    <property type="term" value="F:metal ion binding"/>
    <property type="evidence" value="ECO:0007669"/>
    <property type="project" value="UniProtKB-KW"/>
</dbReference>
<dbReference type="Proteomes" id="UP000238707">
    <property type="component" value="Unassembled WGS sequence"/>
</dbReference>
<dbReference type="InterPro" id="IPR050626">
    <property type="entry name" value="Peptidase_M16"/>
</dbReference>
<evidence type="ECO:0000259" key="10">
    <source>
        <dbReference type="Pfam" id="PF00675"/>
    </source>
</evidence>
<keyword evidence="9" id="KW-0732">Signal</keyword>
<evidence type="ECO:0000256" key="5">
    <source>
        <dbReference type="ARBA" id="ARBA00022801"/>
    </source>
</evidence>
<keyword evidence="5" id="KW-0378">Hydrolase</keyword>
<dbReference type="InterPro" id="IPR001431">
    <property type="entry name" value="Pept_M16_Zn_BS"/>
</dbReference>
<evidence type="ECO:0000256" key="2">
    <source>
        <dbReference type="ARBA" id="ARBA00007261"/>
    </source>
</evidence>
<reference evidence="12 13" key="1">
    <citation type="submission" date="2016-12" db="EMBL/GenBank/DDBJ databases">
        <title>Diversity of luminous bacteria.</title>
        <authorList>
            <person name="Yoshizawa S."/>
            <person name="Kogure K."/>
        </authorList>
    </citation>
    <scope>NUCLEOTIDE SEQUENCE [LARGE SCALE GENOMIC DNA]</scope>
    <source>
        <strain evidence="12 13">LC2-408</strain>
    </source>
</reference>
<feature type="signal peptide" evidence="9">
    <location>
        <begin position="1"/>
        <end position="23"/>
    </location>
</feature>
<dbReference type="RefSeq" id="WP_105024011.1">
    <property type="nucleotide sequence ID" value="NZ_MSCI01000001.1"/>
</dbReference>
<protein>
    <submittedName>
        <fullName evidence="12">Peptidase M16</fullName>
    </submittedName>
</protein>
<dbReference type="PANTHER" id="PTHR43690:SF17">
    <property type="entry name" value="PROTEIN YHJJ"/>
    <property type="match status" value="1"/>
</dbReference>
<name>A0A2S7VQL7_9VIBR</name>
<dbReference type="EMBL" id="MSCI01000001">
    <property type="protein sequence ID" value="PQJ64433.1"/>
    <property type="molecule type" value="Genomic_DNA"/>
</dbReference>